<evidence type="ECO:0000313" key="2">
    <source>
        <dbReference type="EMBL" id="CAF3347319.1"/>
    </source>
</evidence>
<keyword evidence="6" id="KW-1185">Reference proteome</keyword>
<accession>A0A820P8U9</accession>
<sequence>MKKKKFDRFIDCIQAEGLPPQMILYPMIESVAINNVGFISEAILSYCKPTMNHNDLMLTCPTQIISKNEQFGENLDFIIIQTIHAQTIRYVLVVEEKRDALEKGLTQLLLALKSIWDVNNDKKLVYGFVILQESIGN</sequence>
<reference evidence="3" key="1">
    <citation type="submission" date="2021-02" db="EMBL/GenBank/DDBJ databases">
        <authorList>
            <person name="Nowell W R."/>
        </authorList>
    </citation>
    <scope>NUCLEOTIDE SEQUENCE</scope>
</reference>
<dbReference type="EMBL" id="CAJOBP010008466">
    <property type="protein sequence ID" value="CAF4535342.1"/>
    <property type="molecule type" value="Genomic_DNA"/>
</dbReference>
<evidence type="ECO:0000313" key="1">
    <source>
        <dbReference type="EMBL" id="CAF3045467.1"/>
    </source>
</evidence>
<evidence type="ECO:0000313" key="6">
    <source>
        <dbReference type="Proteomes" id="UP000663873"/>
    </source>
</evidence>
<dbReference type="EMBL" id="CAJOBQ010000688">
    <property type="protein sequence ID" value="CAF4402850.1"/>
    <property type="molecule type" value="Genomic_DNA"/>
</dbReference>
<gene>
    <name evidence="2" type="ORF">FME351_LOCUS4154</name>
    <name evidence="1" type="ORF">TIS948_LOCUS3743</name>
    <name evidence="3" type="ORF">TSG867_LOCUS13127</name>
    <name evidence="4" type="ORF">UJA718_LOCUS28447</name>
</gene>
<dbReference type="OrthoDB" id="5355583at2759"/>
<comment type="caution">
    <text evidence="3">The sequence shown here is derived from an EMBL/GenBank/DDBJ whole genome shotgun (WGS) entry which is preliminary data.</text>
</comment>
<dbReference type="EMBL" id="CAJNYU010000289">
    <property type="protein sequence ID" value="CAF3347319.1"/>
    <property type="molecule type" value="Genomic_DNA"/>
</dbReference>
<dbReference type="AlphaFoldDB" id="A0A820P8U9"/>
<organism evidence="3 5">
    <name type="scientific">Rotaria socialis</name>
    <dbReference type="NCBI Taxonomy" id="392032"/>
    <lineage>
        <taxon>Eukaryota</taxon>
        <taxon>Metazoa</taxon>
        <taxon>Spiralia</taxon>
        <taxon>Gnathifera</taxon>
        <taxon>Rotifera</taxon>
        <taxon>Eurotatoria</taxon>
        <taxon>Bdelloidea</taxon>
        <taxon>Philodinida</taxon>
        <taxon>Philodinidae</taxon>
        <taxon>Rotaria</taxon>
    </lineage>
</organism>
<dbReference type="EMBL" id="CAJNXB010000349">
    <property type="protein sequence ID" value="CAF3045467.1"/>
    <property type="molecule type" value="Genomic_DNA"/>
</dbReference>
<dbReference type="Proteomes" id="UP000663873">
    <property type="component" value="Unassembled WGS sequence"/>
</dbReference>
<dbReference type="Proteomes" id="UP000663869">
    <property type="component" value="Unassembled WGS sequence"/>
</dbReference>
<evidence type="ECO:0000313" key="4">
    <source>
        <dbReference type="EMBL" id="CAF4535342.1"/>
    </source>
</evidence>
<proteinExistence type="predicted"/>
<protein>
    <submittedName>
        <fullName evidence="3">Uncharacterized protein</fullName>
    </submittedName>
</protein>
<dbReference type="Proteomes" id="UP000663825">
    <property type="component" value="Unassembled WGS sequence"/>
</dbReference>
<name>A0A820P8U9_9BILA</name>
<dbReference type="Proteomes" id="UP000663862">
    <property type="component" value="Unassembled WGS sequence"/>
</dbReference>
<evidence type="ECO:0000313" key="5">
    <source>
        <dbReference type="Proteomes" id="UP000663862"/>
    </source>
</evidence>
<evidence type="ECO:0000313" key="3">
    <source>
        <dbReference type="EMBL" id="CAF4402850.1"/>
    </source>
</evidence>